<comment type="caution">
    <text evidence="6">The sequence shown here is derived from an EMBL/GenBank/DDBJ whole genome shotgun (WGS) entry which is preliminary data.</text>
</comment>
<dbReference type="SMART" id="SM00054">
    <property type="entry name" value="EFh"/>
    <property type="match status" value="2"/>
</dbReference>
<dbReference type="SUPFAM" id="SSF56112">
    <property type="entry name" value="Protein kinase-like (PK-like)"/>
    <property type="match status" value="2"/>
</dbReference>
<evidence type="ECO:0000313" key="7">
    <source>
        <dbReference type="Proteomes" id="UP000626109"/>
    </source>
</evidence>
<reference evidence="6" key="1">
    <citation type="submission" date="2021-02" db="EMBL/GenBank/DDBJ databases">
        <authorList>
            <person name="Dougan E. K."/>
            <person name="Rhodes N."/>
            <person name="Thang M."/>
            <person name="Chan C."/>
        </authorList>
    </citation>
    <scope>NUCLEOTIDE SEQUENCE</scope>
</reference>
<dbReference type="Proteomes" id="UP000626109">
    <property type="component" value="Unassembled WGS sequence"/>
</dbReference>
<dbReference type="GO" id="GO:0005524">
    <property type="term" value="F:ATP binding"/>
    <property type="evidence" value="ECO:0007669"/>
    <property type="project" value="InterPro"/>
</dbReference>
<name>A0A813I8Q1_POLGL</name>
<dbReference type="Pfam" id="PF00069">
    <property type="entry name" value="Pkinase"/>
    <property type="match status" value="1"/>
</dbReference>
<evidence type="ECO:0008006" key="8">
    <source>
        <dbReference type="Google" id="ProtNLM"/>
    </source>
</evidence>
<evidence type="ECO:0000256" key="2">
    <source>
        <dbReference type="ARBA" id="ARBA00024334"/>
    </source>
</evidence>
<dbReference type="Pfam" id="PF13499">
    <property type="entry name" value="EF-hand_7"/>
    <property type="match status" value="1"/>
</dbReference>
<dbReference type="PANTHER" id="PTHR44167:SF30">
    <property type="entry name" value="PHOSPHORYLASE KINASE"/>
    <property type="match status" value="1"/>
</dbReference>
<evidence type="ECO:0000256" key="1">
    <source>
        <dbReference type="ARBA" id="ARBA00022837"/>
    </source>
</evidence>
<dbReference type="PANTHER" id="PTHR44167">
    <property type="entry name" value="OVARIAN-SPECIFIC SERINE/THREONINE-PROTEIN KINASE LOK-RELATED"/>
    <property type="match status" value="1"/>
</dbReference>
<feature type="compositionally biased region" description="Polar residues" evidence="3">
    <location>
        <begin position="264"/>
        <end position="281"/>
    </location>
</feature>
<dbReference type="InterPro" id="IPR018247">
    <property type="entry name" value="EF_Hand_1_Ca_BS"/>
</dbReference>
<dbReference type="EMBL" id="CAJNNW010006891">
    <property type="protein sequence ID" value="CAE8648710.1"/>
    <property type="molecule type" value="Genomic_DNA"/>
</dbReference>
<dbReference type="SUPFAM" id="SSF47473">
    <property type="entry name" value="EF-hand"/>
    <property type="match status" value="1"/>
</dbReference>
<dbReference type="PROSITE" id="PS00018">
    <property type="entry name" value="EF_HAND_1"/>
    <property type="match status" value="2"/>
</dbReference>
<dbReference type="Gene3D" id="1.10.238.10">
    <property type="entry name" value="EF-hand"/>
    <property type="match status" value="1"/>
</dbReference>
<dbReference type="Gene3D" id="1.10.510.10">
    <property type="entry name" value="Transferase(Phosphotransferase) domain 1"/>
    <property type="match status" value="2"/>
</dbReference>
<dbReference type="PROSITE" id="PS50222">
    <property type="entry name" value="EF_HAND_2"/>
    <property type="match status" value="2"/>
</dbReference>
<accession>A0A813I8Q1</accession>
<evidence type="ECO:0000313" key="6">
    <source>
        <dbReference type="EMBL" id="CAE8648710.1"/>
    </source>
</evidence>
<dbReference type="AlphaFoldDB" id="A0A813I8Q1"/>
<gene>
    <name evidence="6" type="ORF">PGLA2088_LOCUS6799</name>
</gene>
<feature type="domain" description="EF-hand" evidence="5">
    <location>
        <begin position="349"/>
        <end position="384"/>
    </location>
</feature>
<evidence type="ECO:0000256" key="3">
    <source>
        <dbReference type="SAM" id="MobiDB-lite"/>
    </source>
</evidence>
<dbReference type="GO" id="GO:0005509">
    <property type="term" value="F:calcium ion binding"/>
    <property type="evidence" value="ECO:0007669"/>
    <property type="project" value="InterPro"/>
</dbReference>
<dbReference type="InterPro" id="IPR000719">
    <property type="entry name" value="Prot_kinase_dom"/>
</dbReference>
<dbReference type="InterPro" id="IPR011009">
    <property type="entry name" value="Kinase-like_dom_sf"/>
</dbReference>
<dbReference type="PROSITE" id="PS50011">
    <property type="entry name" value="PROTEIN_KINASE_DOM"/>
    <property type="match status" value="1"/>
</dbReference>
<dbReference type="GO" id="GO:0044773">
    <property type="term" value="P:mitotic DNA damage checkpoint signaling"/>
    <property type="evidence" value="ECO:0007669"/>
    <property type="project" value="TreeGrafter"/>
</dbReference>
<proteinExistence type="inferred from homology"/>
<dbReference type="InterPro" id="IPR011992">
    <property type="entry name" value="EF-hand-dom_pair"/>
</dbReference>
<dbReference type="GO" id="GO:0005634">
    <property type="term" value="C:nucleus"/>
    <property type="evidence" value="ECO:0007669"/>
    <property type="project" value="TreeGrafter"/>
</dbReference>
<organism evidence="6 7">
    <name type="scientific">Polarella glacialis</name>
    <name type="common">Dinoflagellate</name>
    <dbReference type="NCBI Taxonomy" id="89957"/>
    <lineage>
        <taxon>Eukaryota</taxon>
        <taxon>Sar</taxon>
        <taxon>Alveolata</taxon>
        <taxon>Dinophyceae</taxon>
        <taxon>Suessiales</taxon>
        <taxon>Suessiaceae</taxon>
        <taxon>Polarella</taxon>
    </lineage>
</organism>
<keyword evidence="1" id="KW-0106">Calcium</keyword>
<dbReference type="InterPro" id="IPR002048">
    <property type="entry name" value="EF_hand_dom"/>
</dbReference>
<sequence>MAPAPQLRYPCSFEAAADYHLNDLDTLDPSSWRKVKTLGEAIFGKVYLAQATPELQKKYPGLPEVFALKQMSREAVSAGRPGLESARNELCAGRRLQKLGLPCLAPIYFVAQGLGKGKGSDSGEPSFFLATEYCELGELFAHLQRLGSIQCEQAMREVMWQLLTGVTALHEAGIAHRDISLENLLVNGQGNIRLIDFGQALSVRAPGAGDAREARVPQTLLGLPGKEHYRAPEATPFETRPEAQFLAMEVTVLPKSQGHPFQLPNLSSHGRASSALQSEFSSPGRRALLRKREKSMKMSAQLKAESRERLNHRLFEGADGQTPRVATLTEVEHVAELLQRRTNEIILDPRARGWYKMFVNLDDDCSGKITYWELEDMVRNELALPRNQFPDEQLQAIWRALDADKSGLISCGEFGHFMRMGLKSTAVASNWKQKAFKASQARAAEIREERFRLQADRNFSMETDMVLERMVTLSVRSVDARPLSGLDCLIGSQDLVTRVFACGVLLYTLAVGMYPPRDKLFPPEDVQADRCRALSSYLRSSKLQDRIGPAMLDLLEQMMAPNPQKRMTAVEALEHPWMKGTVDNYMELLDDEMEMENQDFGETSSSLRAVEDFTTCGAHGYVGGSLDGMIA</sequence>
<dbReference type="GO" id="GO:0004674">
    <property type="term" value="F:protein serine/threonine kinase activity"/>
    <property type="evidence" value="ECO:0007669"/>
    <property type="project" value="TreeGrafter"/>
</dbReference>
<feature type="domain" description="Protein kinase" evidence="4">
    <location>
        <begin position="32"/>
        <end position="578"/>
    </location>
</feature>
<feature type="region of interest" description="Disordered" evidence="3">
    <location>
        <begin position="261"/>
        <end position="286"/>
    </location>
</feature>
<evidence type="ECO:0000259" key="4">
    <source>
        <dbReference type="PROSITE" id="PS50011"/>
    </source>
</evidence>
<protein>
    <recommendedName>
        <fullName evidence="8">Non-specific serine/threonine protein kinase</fullName>
    </recommendedName>
</protein>
<comment type="similarity">
    <text evidence="2">Belongs to the protein kinase superfamily. Ser/Thr protein kinase family. CDPK subfamily.</text>
</comment>
<feature type="domain" description="EF-hand" evidence="5">
    <location>
        <begin position="389"/>
        <end position="424"/>
    </location>
</feature>
<evidence type="ECO:0000259" key="5">
    <source>
        <dbReference type="PROSITE" id="PS50222"/>
    </source>
</evidence>
<dbReference type="CDD" id="cd00180">
    <property type="entry name" value="PKc"/>
    <property type="match status" value="1"/>
</dbReference>